<evidence type="ECO:0000313" key="4">
    <source>
        <dbReference type="EMBL" id="CAG8639929.1"/>
    </source>
</evidence>
<dbReference type="InterPro" id="IPR024956">
    <property type="entry name" value="tRNAHis_GuaTrfase_cat"/>
</dbReference>
<dbReference type="PANTHER" id="PTHR12729:SF6">
    <property type="entry name" value="TRNA(HIS) GUANYLYLTRANSFERASE-RELATED"/>
    <property type="match status" value="1"/>
</dbReference>
<accession>A0A9N9DG17</accession>
<dbReference type="GO" id="GO:0000287">
    <property type="term" value="F:magnesium ion binding"/>
    <property type="evidence" value="ECO:0007669"/>
    <property type="project" value="InterPro"/>
</dbReference>
<dbReference type="EMBL" id="CAJVPJ010003435">
    <property type="protein sequence ID" value="CAG8639929.1"/>
    <property type="molecule type" value="Genomic_DNA"/>
</dbReference>
<feature type="domain" description="tRNAHis guanylyltransferase catalytic" evidence="3">
    <location>
        <begin position="45"/>
        <end position="145"/>
    </location>
</feature>
<dbReference type="InterPro" id="IPR038469">
    <property type="entry name" value="tRNAHis_GuaTrfase_Thg1_sf"/>
</dbReference>
<dbReference type="Pfam" id="PF04446">
    <property type="entry name" value="Thg1"/>
    <property type="match status" value="1"/>
</dbReference>
<protein>
    <recommendedName>
        <fullName evidence="1">tRNA(His) guanylyltransferase</fullName>
    </recommendedName>
    <alternativeName>
        <fullName evidence="2">tRNA-histidine guanylyltransferase</fullName>
    </alternativeName>
</protein>
<dbReference type="GO" id="GO:0006400">
    <property type="term" value="P:tRNA modification"/>
    <property type="evidence" value="ECO:0007669"/>
    <property type="project" value="InterPro"/>
</dbReference>
<evidence type="ECO:0000256" key="1">
    <source>
        <dbReference type="ARBA" id="ARBA00015443"/>
    </source>
</evidence>
<proteinExistence type="predicted"/>
<comment type="caution">
    <text evidence="4">The sequence shown here is derived from an EMBL/GenBank/DDBJ whole genome shotgun (WGS) entry which is preliminary data.</text>
</comment>
<dbReference type="Gene3D" id="3.30.70.3000">
    <property type="match status" value="1"/>
</dbReference>
<dbReference type="Proteomes" id="UP000789572">
    <property type="component" value="Unassembled WGS sequence"/>
</dbReference>
<organism evidence="4 5">
    <name type="scientific">Paraglomus occultum</name>
    <dbReference type="NCBI Taxonomy" id="144539"/>
    <lineage>
        <taxon>Eukaryota</taxon>
        <taxon>Fungi</taxon>
        <taxon>Fungi incertae sedis</taxon>
        <taxon>Mucoromycota</taxon>
        <taxon>Glomeromycotina</taxon>
        <taxon>Glomeromycetes</taxon>
        <taxon>Paraglomerales</taxon>
        <taxon>Paraglomeraceae</taxon>
        <taxon>Paraglomus</taxon>
    </lineage>
</organism>
<feature type="non-terminal residue" evidence="4">
    <location>
        <position position="1"/>
    </location>
</feature>
<evidence type="ECO:0000313" key="5">
    <source>
        <dbReference type="Proteomes" id="UP000789572"/>
    </source>
</evidence>
<evidence type="ECO:0000256" key="2">
    <source>
        <dbReference type="ARBA" id="ARBA00032480"/>
    </source>
</evidence>
<dbReference type="AlphaFoldDB" id="A0A9N9DG17"/>
<sequence length="154" mass="17942">MAKSKFEYVKKFELNDSLLPNTCDNGTVSGNILTRRPLILLHGPRFSDVHDFKKPNDKNALDLMNKCAECVMNNVHDVLLSYGQSDEYSFVLNKECNLYDRRESKIVSTIVSLFTSSYVFYWKNFFPDQELQYPPSFDGRLVQYPSDTNLRDYL</sequence>
<feature type="non-terminal residue" evidence="4">
    <location>
        <position position="154"/>
    </location>
</feature>
<dbReference type="InterPro" id="IPR007537">
    <property type="entry name" value="tRNAHis_GuaTrfase_Thg1"/>
</dbReference>
<dbReference type="OrthoDB" id="62560at2759"/>
<evidence type="ECO:0000259" key="3">
    <source>
        <dbReference type="Pfam" id="PF04446"/>
    </source>
</evidence>
<gene>
    <name evidence="4" type="ORF">POCULU_LOCUS9360</name>
</gene>
<reference evidence="4" key="1">
    <citation type="submission" date="2021-06" db="EMBL/GenBank/DDBJ databases">
        <authorList>
            <person name="Kallberg Y."/>
            <person name="Tangrot J."/>
            <person name="Rosling A."/>
        </authorList>
    </citation>
    <scope>NUCLEOTIDE SEQUENCE</scope>
    <source>
        <strain evidence="4">IA702</strain>
    </source>
</reference>
<dbReference type="GO" id="GO:0008193">
    <property type="term" value="F:tRNA guanylyltransferase activity"/>
    <property type="evidence" value="ECO:0007669"/>
    <property type="project" value="InterPro"/>
</dbReference>
<keyword evidence="5" id="KW-1185">Reference proteome</keyword>
<dbReference type="PANTHER" id="PTHR12729">
    <property type="entry name" value="TRNA(HIS) GUANYLYLTRANSFERASE-RELATED"/>
    <property type="match status" value="1"/>
</dbReference>
<name>A0A9N9DG17_9GLOM</name>